<protein>
    <submittedName>
        <fullName evidence="1">Uncharacterized protein</fullName>
    </submittedName>
</protein>
<evidence type="ECO:0000313" key="1">
    <source>
        <dbReference type="EMBL" id="CAG7719780.1"/>
    </source>
</evidence>
<organism evidence="1 2">
    <name type="scientific">Allacma fusca</name>
    <dbReference type="NCBI Taxonomy" id="39272"/>
    <lineage>
        <taxon>Eukaryota</taxon>
        <taxon>Metazoa</taxon>
        <taxon>Ecdysozoa</taxon>
        <taxon>Arthropoda</taxon>
        <taxon>Hexapoda</taxon>
        <taxon>Collembola</taxon>
        <taxon>Symphypleona</taxon>
        <taxon>Sminthuridae</taxon>
        <taxon>Allacma</taxon>
    </lineage>
</organism>
<dbReference type="EMBL" id="CAJVCH010064493">
    <property type="protein sequence ID" value="CAG7719780.1"/>
    <property type="molecule type" value="Genomic_DNA"/>
</dbReference>
<keyword evidence="2" id="KW-1185">Reference proteome</keyword>
<name>A0A8J2JLX2_9HEXA</name>
<dbReference type="Proteomes" id="UP000708208">
    <property type="component" value="Unassembled WGS sequence"/>
</dbReference>
<comment type="caution">
    <text evidence="1">The sequence shown here is derived from an EMBL/GenBank/DDBJ whole genome shotgun (WGS) entry which is preliminary data.</text>
</comment>
<reference evidence="1" key="1">
    <citation type="submission" date="2021-06" db="EMBL/GenBank/DDBJ databases">
        <authorList>
            <person name="Hodson N. C."/>
            <person name="Mongue J. A."/>
            <person name="Jaron S. K."/>
        </authorList>
    </citation>
    <scope>NUCLEOTIDE SEQUENCE</scope>
</reference>
<accession>A0A8J2JLX2</accession>
<evidence type="ECO:0000313" key="2">
    <source>
        <dbReference type="Proteomes" id="UP000708208"/>
    </source>
</evidence>
<proteinExistence type="predicted"/>
<gene>
    <name evidence="1" type="ORF">AFUS01_LOCUS9086</name>
</gene>
<dbReference type="AlphaFoldDB" id="A0A8J2JLX2"/>
<sequence length="79" mass="9455">MWRDIFPKIPFYEEDPQIITQSIPYLPYSYTEMTYYYGPVIVTALHRIIVQCPVIDPKKEKRFEDSSIPMWSELIGIPR</sequence>